<dbReference type="InterPro" id="IPR029058">
    <property type="entry name" value="AB_hydrolase_fold"/>
</dbReference>
<protein>
    <recommendedName>
        <fullName evidence="1">Carboxylesterase type B domain-containing protein</fullName>
    </recommendedName>
</protein>
<proteinExistence type="predicted"/>
<dbReference type="Gene3D" id="3.40.50.1820">
    <property type="entry name" value="alpha/beta hydrolase"/>
    <property type="match status" value="1"/>
</dbReference>
<dbReference type="STRING" id="519472.BHY08_01700"/>
<dbReference type="InterPro" id="IPR050309">
    <property type="entry name" value="Type-B_Carboxylest/Lipase"/>
</dbReference>
<sequence length="116" mass="12984">MNVFGFLDFTSFSDKFDSNIGIKDIVCGLEWIKENIYESGGNSDNVTLFGQSAGVMLIACLNKTTSAQHLYHKMIIESACIKSLYTQQEATAISQKYLDFLGVSVDHIDDLLDFFH</sequence>
<feature type="domain" description="Carboxylesterase type B" evidence="1">
    <location>
        <begin position="2"/>
        <end position="115"/>
    </location>
</feature>
<dbReference type="EMBL" id="CP017267">
    <property type="protein sequence ID" value="APB30650.1"/>
    <property type="molecule type" value="Genomic_DNA"/>
</dbReference>
<accession>A0A1J0A416</accession>
<dbReference type="SUPFAM" id="SSF53474">
    <property type="entry name" value="alpha/beta-Hydrolases"/>
    <property type="match status" value="1"/>
</dbReference>
<reference evidence="2 3" key="1">
    <citation type="submission" date="2016-09" db="EMBL/GenBank/DDBJ databases">
        <title>Vagococcus teuberi sp. nov., isolated from the Malian artisanal sour milk fene.</title>
        <authorList>
            <person name="Wullschleger S."/>
            <person name="Seifert C."/>
            <person name="Baumgartner S."/>
            <person name="Lacroix C."/>
            <person name="Bonfoh B."/>
            <person name="Stevens M.J."/>
            <person name="Meile L."/>
        </authorList>
    </citation>
    <scope>NUCLEOTIDE SEQUENCE [LARGE SCALE GENOMIC DNA]</scope>
    <source>
        <strain evidence="2 3">DSM 21459</strain>
    </source>
</reference>
<dbReference type="KEGG" id="vte:BHY08_01700"/>
<evidence type="ECO:0000313" key="2">
    <source>
        <dbReference type="EMBL" id="APB30650.1"/>
    </source>
</evidence>
<dbReference type="Proteomes" id="UP000191200">
    <property type="component" value="Chromosome"/>
</dbReference>
<name>A0A1J0A416_9ENTE</name>
<dbReference type="AlphaFoldDB" id="A0A1J0A416"/>
<evidence type="ECO:0000313" key="3">
    <source>
        <dbReference type="Proteomes" id="UP000191200"/>
    </source>
</evidence>
<dbReference type="Pfam" id="PF00135">
    <property type="entry name" value="COesterase"/>
    <property type="match status" value="1"/>
</dbReference>
<dbReference type="InterPro" id="IPR002018">
    <property type="entry name" value="CarbesteraseB"/>
</dbReference>
<organism evidence="2 3">
    <name type="scientific">Vagococcus teuberi</name>
    <dbReference type="NCBI Taxonomy" id="519472"/>
    <lineage>
        <taxon>Bacteria</taxon>
        <taxon>Bacillati</taxon>
        <taxon>Bacillota</taxon>
        <taxon>Bacilli</taxon>
        <taxon>Lactobacillales</taxon>
        <taxon>Enterococcaceae</taxon>
        <taxon>Vagococcus</taxon>
    </lineage>
</organism>
<evidence type="ECO:0000259" key="1">
    <source>
        <dbReference type="Pfam" id="PF00135"/>
    </source>
</evidence>
<gene>
    <name evidence="2" type="ORF">BHY08_01700</name>
</gene>
<keyword evidence="3" id="KW-1185">Reference proteome</keyword>
<dbReference type="PANTHER" id="PTHR11559">
    <property type="entry name" value="CARBOXYLESTERASE"/>
    <property type="match status" value="1"/>
</dbReference>